<keyword evidence="2" id="KW-1185">Reference proteome</keyword>
<sequence>MDKDDILEELEYLKKKTLILEKMLNNTNGVQTILDEPKAKKKVTQNNTRLKKRSIC</sequence>
<name>A0A7M3UNJ0_9VIRU</name>
<accession>A0A7M3UNJ0</accession>
<dbReference type="EMBL" id="MT663534">
    <property type="protein sequence ID" value="QOI90251.1"/>
    <property type="molecule type" value="Genomic_DNA"/>
</dbReference>
<gene>
    <name evidence="1" type="ORF">HWQ62_00114</name>
</gene>
<protein>
    <submittedName>
        <fullName evidence="1">Uncharacterized protein</fullName>
    </submittedName>
</protein>
<evidence type="ECO:0000313" key="1">
    <source>
        <dbReference type="EMBL" id="QOI90251.1"/>
    </source>
</evidence>
<organism evidence="1 2">
    <name type="scientific">Pyramimonas orientalis virus 01B</name>
    <dbReference type="NCBI Taxonomy" id="3134525"/>
    <lineage>
        <taxon>Viruses</taxon>
        <taxon>Varidnaviria</taxon>
        <taxon>Bamfordvirae</taxon>
        <taxon>Nucleocytoviricota</taxon>
        <taxon>Megaviricetes</taxon>
        <taxon>Imitervirales</taxon>
        <taxon>Allomimiviridae</taxon>
        <taxon>Heliosvirus</taxon>
        <taxon>Heliosvirus raunefjordenense</taxon>
    </lineage>
</organism>
<evidence type="ECO:0000313" key="2">
    <source>
        <dbReference type="Proteomes" id="UP001162120"/>
    </source>
</evidence>
<reference evidence="1" key="1">
    <citation type="submission" date="2020-06" db="EMBL/GenBank/DDBJ databases">
        <title>Lateral gene transfer of anion-conducting channel rhodopsins between green algae and giant viruses.</title>
        <authorList>
            <person name="Rozenberg A."/>
            <person name="Oppermann J."/>
            <person name="Wietek J."/>
            <person name="Fernandez Lahore R.G."/>
            <person name="Sandaa R.-A."/>
            <person name="Bratbak G."/>
            <person name="Hegemann P."/>
            <person name="Beja O."/>
        </authorList>
    </citation>
    <scope>NUCLEOTIDE SEQUENCE</scope>
    <source>
        <strain evidence="1">01B</strain>
    </source>
</reference>
<dbReference type="Proteomes" id="UP001162120">
    <property type="component" value="Segment"/>
</dbReference>
<proteinExistence type="predicted"/>